<evidence type="ECO:0000313" key="3">
    <source>
        <dbReference type="EMBL" id="MBC5695455.1"/>
    </source>
</evidence>
<accession>A0ABR7GMB1</accession>
<dbReference type="InterPro" id="IPR020287">
    <property type="entry name" value="Tail_sheath_C"/>
</dbReference>
<protein>
    <submittedName>
        <fullName evidence="3">Phage tail protein</fullName>
    </submittedName>
</protein>
<dbReference type="RefSeq" id="WP_186969714.1">
    <property type="nucleotide sequence ID" value="NZ_JACOPK010000004.1"/>
</dbReference>
<dbReference type="Proteomes" id="UP000641741">
    <property type="component" value="Unassembled WGS sequence"/>
</dbReference>
<proteinExistence type="inferred from homology"/>
<keyword evidence="4" id="KW-1185">Reference proteome</keyword>
<gene>
    <name evidence="3" type="ORF">H8S02_05770</name>
</gene>
<evidence type="ECO:0000256" key="1">
    <source>
        <dbReference type="ARBA" id="ARBA00008005"/>
    </source>
</evidence>
<comment type="caution">
    <text evidence="3">The sequence shown here is derived from an EMBL/GenBank/DDBJ whole genome shotgun (WGS) entry which is preliminary data.</text>
</comment>
<reference evidence="3 4" key="1">
    <citation type="submission" date="2020-08" db="EMBL/GenBank/DDBJ databases">
        <title>Genome public.</title>
        <authorList>
            <person name="Liu C."/>
            <person name="Sun Q."/>
        </authorList>
    </citation>
    <scope>NUCLEOTIDE SEQUENCE [LARGE SCALE GENOMIC DNA]</scope>
    <source>
        <strain evidence="3 4">M2</strain>
    </source>
</reference>
<sequence>MAITMPKIEISFEQRAVSLIDRSERGIAILIVRDDTDKSFTHKQYSDLSAAQADESLYTADNYAAICDLLGFAPYQAHVFRADSDGALADTLAEISRTVKTGWLTIAGQSAADGLALAAWVKTQDNTKKKTYKAVCYGLTTLPDDMHVVNFVNEKVTFSDDRGEKDGVAYLPSLVGIFAVCNVKRGSTNYQCSNLKEVQEVEDNDAALGTGKFILVNSEDNTVRIAQGINSMTTTDGKTRTEDMCLIETVEAMDMIKDDIAATFRETYLGNYRNSRDNQMMLVNALNSSYFRQLMQQTILDPDYANAAMIDVDAQRAAWVASGKSEAESWDDDTVKANPFKRTVYLTANVKILNSMTDLIMPITMA</sequence>
<dbReference type="Gene3D" id="3.30.1370.220">
    <property type="match status" value="1"/>
</dbReference>
<dbReference type="Gene3D" id="3.40.50.11790">
    <property type="match status" value="1"/>
</dbReference>
<organism evidence="3 4">
    <name type="scientific">Agathobaculum hominis</name>
    <dbReference type="NCBI Taxonomy" id="2763014"/>
    <lineage>
        <taxon>Bacteria</taxon>
        <taxon>Bacillati</taxon>
        <taxon>Bacillota</taxon>
        <taxon>Clostridia</taxon>
        <taxon>Eubacteriales</taxon>
        <taxon>Butyricicoccaceae</taxon>
        <taxon>Agathobaculum</taxon>
    </lineage>
</organism>
<dbReference type="EMBL" id="JACOPK010000004">
    <property type="protein sequence ID" value="MBC5695455.1"/>
    <property type="molecule type" value="Genomic_DNA"/>
</dbReference>
<name>A0ABR7GMB1_9FIRM</name>
<evidence type="ECO:0000313" key="4">
    <source>
        <dbReference type="Proteomes" id="UP000641741"/>
    </source>
</evidence>
<dbReference type="Pfam" id="PF17482">
    <property type="entry name" value="Phage_sheath_1C"/>
    <property type="match status" value="1"/>
</dbReference>
<evidence type="ECO:0000259" key="2">
    <source>
        <dbReference type="Pfam" id="PF17482"/>
    </source>
</evidence>
<comment type="similarity">
    <text evidence="1">Belongs to the myoviridae tail sheath protein family.</text>
</comment>
<feature type="domain" description="Tail sheath protein C-terminal" evidence="2">
    <location>
        <begin position="241"/>
        <end position="364"/>
    </location>
</feature>